<protein>
    <submittedName>
        <fullName evidence="2">Uncharacterized protein</fullName>
    </submittedName>
</protein>
<feature type="chain" id="PRO_5042243753" evidence="1">
    <location>
        <begin position="20"/>
        <end position="73"/>
    </location>
</feature>
<accession>A0AAE9IX09</accession>
<dbReference type="Proteomes" id="UP000827892">
    <property type="component" value="Chromosome I"/>
</dbReference>
<dbReference type="EMBL" id="CP090891">
    <property type="protein sequence ID" value="ULU09422.1"/>
    <property type="molecule type" value="Genomic_DNA"/>
</dbReference>
<evidence type="ECO:0000256" key="1">
    <source>
        <dbReference type="SAM" id="SignalP"/>
    </source>
</evidence>
<gene>
    <name evidence="2" type="ORF">L3Y34_014078</name>
</gene>
<reference evidence="2 3" key="1">
    <citation type="submission" date="2022-05" db="EMBL/GenBank/DDBJ databases">
        <title>Chromosome-level reference genomes for two strains of Caenorhabditis briggsae: an improved platform for comparative genomics.</title>
        <authorList>
            <person name="Stevens L."/>
            <person name="Andersen E.C."/>
        </authorList>
    </citation>
    <scope>NUCLEOTIDE SEQUENCE [LARGE SCALE GENOMIC DNA]</scope>
    <source>
        <strain evidence="2">QX1410_ONT</strain>
        <tissue evidence="2">Whole-organism</tissue>
    </source>
</reference>
<keyword evidence="1" id="KW-0732">Signal</keyword>
<evidence type="ECO:0000313" key="2">
    <source>
        <dbReference type="EMBL" id="ULU09422.1"/>
    </source>
</evidence>
<proteinExistence type="predicted"/>
<name>A0AAE9IX09_CAEBR</name>
<organism evidence="2 3">
    <name type="scientific">Caenorhabditis briggsae</name>
    <dbReference type="NCBI Taxonomy" id="6238"/>
    <lineage>
        <taxon>Eukaryota</taxon>
        <taxon>Metazoa</taxon>
        <taxon>Ecdysozoa</taxon>
        <taxon>Nematoda</taxon>
        <taxon>Chromadorea</taxon>
        <taxon>Rhabditida</taxon>
        <taxon>Rhabditina</taxon>
        <taxon>Rhabditomorpha</taxon>
        <taxon>Rhabditoidea</taxon>
        <taxon>Rhabditidae</taxon>
        <taxon>Peloderinae</taxon>
        <taxon>Caenorhabditis</taxon>
    </lineage>
</organism>
<dbReference type="AlphaFoldDB" id="A0AAE9IX09"/>
<evidence type="ECO:0000313" key="3">
    <source>
        <dbReference type="Proteomes" id="UP000827892"/>
    </source>
</evidence>
<sequence>MFFIVCVHVISYQLLLVLCKTSNLKYKVLNKGLEFFRKSEKIETLEVLRLFWGPFSSLEIPKKPIYNGNNEIL</sequence>
<feature type="signal peptide" evidence="1">
    <location>
        <begin position="1"/>
        <end position="19"/>
    </location>
</feature>